<proteinExistence type="predicted"/>
<keyword evidence="1" id="KW-0812">Transmembrane</keyword>
<evidence type="ECO:0000256" key="1">
    <source>
        <dbReference type="SAM" id="Phobius"/>
    </source>
</evidence>
<dbReference type="STRING" id="71999.KPaMU14_10080"/>
<dbReference type="EMBL" id="ANHZ02000002">
    <property type="protein sequence ID" value="EME37786.1"/>
    <property type="molecule type" value="Genomic_DNA"/>
</dbReference>
<feature type="transmembrane region" description="Helical" evidence="1">
    <location>
        <begin position="175"/>
        <end position="201"/>
    </location>
</feature>
<comment type="caution">
    <text evidence="2">The sequence shown here is derived from an EMBL/GenBank/DDBJ whole genome shotgun (WGS) entry which is preliminary data.</text>
</comment>
<protein>
    <submittedName>
        <fullName evidence="2">Uncharacterized protein</fullName>
    </submittedName>
</protein>
<reference evidence="2 3" key="1">
    <citation type="journal article" date="2014" name="Genome Announc.">
        <title>Draft Genome Sequence of Kocuria palustris PEL.</title>
        <authorList>
            <person name="Sharma G."/>
            <person name="Khatri I."/>
            <person name="Subramanian S."/>
        </authorList>
    </citation>
    <scope>NUCLEOTIDE SEQUENCE [LARGE SCALE GENOMIC DNA]</scope>
    <source>
        <strain evidence="2 3">PEL</strain>
    </source>
</reference>
<keyword evidence="1" id="KW-0472">Membrane</keyword>
<keyword evidence="3" id="KW-1185">Reference proteome</keyword>
<dbReference type="RefSeq" id="WP_006213544.1">
    <property type="nucleotide sequence ID" value="NZ_ANHZ02000002.1"/>
</dbReference>
<sequence length="202" mass="20324">MKVATIGVCATLVLGLALAAAVAGGIAPYLLAAAMSLVLGLGWASAVGIRARYRHSIIILLSGALAAAVSALPAGDRLTWIPAIVAVALIAIFVAELVRGEGAEHRLESTISSTAGVLAAVSSSGWIALSRHLHDLGDTPVAMVVVPGVLTGLIIGVVGLRLLLSAPERGPKRGLLALSVLPVALLGPTALFAARIVALMVF</sequence>
<feature type="transmembrane region" description="Helical" evidence="1">
    <location>
        <begin position="80"/>
        <end position="98"/>
    </location>
</feature>
<evidence type="ECO:0000313" key="3">
    <source>
        <dbReference type="Proteomes" id="UP000009877"/>
    </source>
</evidence>
<accession>M2XF98</accession>
<dbReference type="AlphaFoldDB" id="M2XF98"/>
<gene>
    <name evidence="2" type="ORF">C884_01160</name>
</gene>
<evidence type="ECO:0000313" key="2">
    <source>
        <dbReference type="EMBL" id="EME37786.1"/>
    </source>
</evidence>
<feature type="transmembrane region" description="Helical" evidence="1">
    <location>
        <begin position="29"/>
        <end position="49"/>
    </location>
</feature>
<keyword evidence="1" id="KW-1133">Transmembrane helix</keyword>
<name>M2XF98_9MICC</name>
<feature type="transmembrane region" description="Helical" evidence="1">
    <location>
        <begin position="110"/>
        <end position="129"/>
    </location>
</feature>
<feature type="transmembrane region" description="Helical" evidence="1">
    <location>
        <begin position="56"/>
        <end position="74"/>
    </location>
</feature>
<feature type="transmembrane region" description="Helical" evidence="1">
    <location>
        <begin position="141"/>
        <end position="163"/>
    </location>
</feature>
<dbReference type="Proteomes" id="UP000009877">
    <property type="component" value="Unassembled WGS sequence"/>
</dbReference>
<organism evidence="2 3">
    <name type="scientific">Kocuria palustris PEL</name>
    <dbReference type="NCBI Taxonomy" id="1236550"/>
    <lineage>
        <taxon>Bacteria</taxon>
        <taxon>Bacillati</taxon>
        <taxon>Actinomycetota</taxon>
        <taxon>Actinomycetes</taxon>
        <taxon>Micrococcales</taxon>
        <taxon>Micrococcaceae</taxon>
        <taxon>Kocuria</taxon>
    </lineage>
</organism>